<proteinExistence type="predicted"/>
<dbReference type="STRING" id="1508389.SAMN05444003_1511"/>
<accession>A0A1M5NNF8</accession>
<dbReference type="SFLD" id="SFLDS00003">
    <property type="entry name" value="Haloacid_Dehalogenase"/>
    <property type="match status" value="1"/>
</dbReference>
<dbReference type="InterPro" id="IPR023214">
    <property type="entry name" value="HAD_sf"/>
</dbReference>
<dbReference type="EMBL" id="FQXB01000001">
    <property type="protein sequence ID" value="SHG90975.1"/>
    <property type="molecule type" value="Genomic_DNA"/>
</dbReference>
<evidence type="ECO:0000313" key="2">
    <source>
        <dbReference type="Proteomes" id="UP000184074"/>
    </source>
</evidence>
<keyword evidence="2" id="KW-1185">Reference proteome</keyword>
<dbReference type="PANTHER" id="PTHR43611:SF3">
    <property type="entry name" value="FLAVIN MONONUCLEOTIDE HYDROLASE 1, CHLOROPLATIC"/>
    <property type="match status" value="1"/>
</dbReference>
<organism evidence="1 2">
    <name type="scientific">Cognatiyoonia sediminum</name>
    <dbReference type="NCBI Taxonomy" id="1508389"/>
    <lineage>
        <taxon>Bacteria</taxon>
        <taxon>Pseudomonadati</taxon>
        <taxon>Pseudomonadota</taxon>
        <taxon>Alphaproteobacteria</taxon>
        <taxon>Rhodobacterales</taxon>
        <taxon>Paracoccaceae</taxon>
        <taxon>Cognatiyoonia</taxon>
    </lineage>
</organism>
<dbReference type="SUPFAM" id="SSF56784">
    <property type="entry name" value="HAD-like"/>
    <property type="match status" value="1"/>
</dbReference>
<dbReference type="Gene3D" id="3.40.50.1000">
    <property type="entry name" value="HAD superfamily/HAD-like"/>
    <property type="match status" value="1"/>
</dbReference>
<dbReference type="OrthoDB" id="9807742at2"/>
<dbReference type="Proteomes" id="UP000184074">
    <property type="component" value="Unassembled WGS sequence"/>
</dbReference>
<dbReference type="RefSeq" id="WP_072900185.1">
    <property type="nucleotide sequence ID" value="NZ_FQXB01000001.1"/>
</dbReference>
<dbReference type="InterPro" id="IPR036412">
    <property type="entry name" value="HAD-like_sf"/>
</dbReference>
<dbReference type="Pfam" id="PF13419">
    <property type="entry name" value="HAD_2"/>
    <property type="match status" value="1"/>
</dbReference>
<evidence type="ECO:0000313" key="1">
    <source>
        <dbReference type="EMBL" id="SHG90975.1"/>
    </source>
</evidence>
<protein>
    <submittedName>
        <fullName evidence="1">2-haloacid dehalogenase</fullName>
    </submittedName>
</protein>
<dbReference type="PANTHER" id="PTHR43611">
    <property type="entry name" value="ALPHA-D-GLUCOSE 1-PHOSPHATE PHOSPHATASE"/>
    <property type="match status" value="1"/>
</dbReference>
<dbReference type="InterPro" id="IPR006439">
    <property type="entry name" value="HAD-SF_hydro_IA"/>
</dbReference>
<dbReference type="SFLD" id="SFLDG01129">
    <property type="entry name" value="C1.5:_HAD__Beta-PGM__Phosphata"/>
    <property type="match status" value="1"/>
</dbReference>
<reference evidence="1" key="1">
    <citation type="submission" date="2016-11" db="EMBL/GenBank/DDBJ databases">
        <authorList>
            <person name="Jaros S."/>
            <person name="Januszkiewicz K."/>
            <person name="Wedrychowicz H."/>
        </authorList>
    </citation>
    <scope>NUCLEOTIDE SEQUENCE [LARGE SCALE GENOMIC DNA]</scope>
    <source>
        <strain evidence="1">DSM 28715</strain>
    </source>
</reference>
<gene>
    <name evidence="1" type="ORF">SAMN05444003_1511</name>
</gene>
<name>A0A1M5NNF8_9RHOB</name>
<dbReference type="NCBIfam" id="TIGR01509">
    <property type="entry name" value="HAD-SF-IA-v3"/>
    <property type="match status" value="1"/>
</dbReference>
<sequence length="197" mass="21498">MKHVVFDIGAVLVEWDPALAWVDDLGQSETNAFLERINFDKLNLACDAGATFNEAASLLDDSDDAALLRQYVERYSQTVPNKIQGTWDILNALKAKDVRVFAITNWSVETWPQGCKAHPELAEVFEFTVVSGQVGMIKPSVEIFSYFCVEAGVDAADCIFTDDGLHNCLGAKAAGMNAIHFTGPDALEAGLKQRGLL</sequence>
<dbReference type="InterPro" id="IPR041492">
    <property type="entry name" value="HAD_2"/>
</dbReference>
<dbReference type="AlphaFoldDB" id="A0A1M5NNF8"/>